<keyword evidence="6 7" id="KW-0472">Membrane</keyword>
<evidence type="ECO:0000256" key="6">
    <source>
        <dbReference type="ARBA" id="ARBA00023136"/>
    </source>
</evidence>
<dbReference type="Pfam" id="PF00528">
    <property type="entry name" value="BPD_transp_1"/>
    <property type="match status" value="1"/>
</dbReference>
<feature type="transmembrane region" description="Helical" evidence="7">
    <location>
        <begin position="266"/>
        <end position="288"/>
    </location>
</feature>
<comment type="caution">
    <text evidence="10">The sequence shown here is derived from an EMBL/GenBank/DDBJ whole genome shotgun (WGS) entry which is preliminary data.</text>
</comment>
<feature type="transmembrane region" description="Helical" evidence="7">
    <location>
        <begin position="35"/>
        <end position="56"/>
    </location>
</feature>
<evidence type="ECO:0000256" key="1">
    <source>
        <dbReference type="ARBA" id="ARBA00004651"/>
    </source>
</evidence>
<dbReference type="InterPro" id="IPR000515">
    <property type="entry name" value="MetI-like"/>
</dbReference>
<feature type="transmembrane region" description="Helical" evidence="7">
    <location>
        <begin position="206"/>
        <end position="224"/>
    </location>
</feature>
<sequence length="344" mass="36200">MSDNDAVSTTEQVTTPGAATSRGPSLLVRMVLRRLAVSVLVLLIVSVLVFVATLLLPGDPARAILGQQATPERVAALSERLGLDQPVWQRYLDWLGGVLTGDLGFSAATQGPVSELLAGKLVSSGLLLLLTAVISTPVALALGTYSAVRRGRRGDSAVSGVSLVLAALPEFVIGVLLVVLLSTSVFRLLPSVTLSRPGEPVWSQPAQLVLPVLTLALVVIPYVIRMTRTTLSEALDGGFVEMARLKGLPERTVVLRHAVPHTVGPIAQVLAMQLAWLAGGVVVVEFLFRYPGIGQALIDAVATRDVQVVQAITLIIAAFYVLVNLAADIVGIVADPRIRTGGTR</sequence>
<evidence type="ECO:0000256" key="8">
    <source>
        <dbReference type="SAM" id="MobiDB-lite"/>
    </source>
</evidence>
<dbReference type="PANTHER" id="PTHR43163:SF3">
    <property type="entry name" value="PEPTIDE ABC TRANSPORTER PERMEASE PROTEIN"/>
    <property type="match status" value="1"/>
</dbReference>
<dbReference type="EMBL" id="SHKL01000001">
    <property type="protein sequence ID" value="RZT86569.1"/>
    <property type="molecule type" value="Genomic_DNA"/>
</dbReference>
<comment type="similarity">
    <text evidence="7">Belongs to the binding-protein-dependent transport system permease family.</text>
</comment>
<evidence type="ECO:0000256" key="3">
    <source>
        <dbReference type="ARBA" id="ARBA00022475"/>
    </source>
</evidence>
<keyword evidence="4 7" id="KW-0812">Transmembrane</keyword>
<evidence type="ECO:0000256" key="2">
    <source>
        <dbReference type="ARBA" id="ARBA00022448"/>
    </source>
</evidence>
<dbReference type="AlphaFoldDB" id="A0A4Q7V1X2"/>
<keyword evidence="3" id="KW-1003">Cell membrane</keyword>
<dbReference type="GO" id="GO:0005886">
    <property type="term" value="C:plasma membrane"/>
    <property type="evidence" value="ECO:0007669"/>
    <property type="project" value="UniProtKB-SubCell"/>
</dbReference>
<keyword evidence="5 7" id="KW-1133">Transmembrane helix</keyword>
<feature type="transmembrane region" description="Helical" evidence="7">
    <location>
        <begin position="126"/>
        <end position="148"/>
    </location>
</feature>
<feature type="domain" description="ABC transmembrane type-1" evidence="9">
    <location>
        <begin position="121"/>
        <end position="327"/>
    </location>
</feature>
<dbReference type="PROSITE" id="PS50928">
    <property type="entry name" value="ABC_TM1"/>
    <property type="match status" value="1"/>
</dbReference>
<proteinExistence type="inferred from homology"/>
<evidence type="ECO:0000256" key="7">
    <source>
        <dbReference type="RuleBase" id="RU363032"/>
    </source>
</evidence>
<comment type="subcellular location">
    <subcellularLocation>
        <location evidence="1 7">Cell membrane</location>
        <topology evidence="1 7">Multi-pass membrane protein</topology>
    </subcellularLocation>
</comment>
<dbReference type="Proteomes" id="UP000291591">
    <property type="component" value="Unassembled WGS sequence"/>
</dbReference>
<name>A0A4Q7V1X2_PSEST</name>
<evidence type="ECO:0000256" key="4">
    <source>
        <dbReference type="ARBA" id="ARBA00022692"/>
    </source>
</evidence>
<protein>
    <submittedName>
        <fullName evidence="10">Peptide/nickel transport system permease protein</fullName>
    </submittedName>
</protein>
<gene>
    <name evidence="10" type="ORF">EV383_3466</name>
</gene>
<keyword evidence="11" id="KW-1185">Reference proteome</keyword>
<dbReference type="GO" id="GO:0055085">
    <property type="term" value="P:transmembrane transport"/>
    <property type="evidence" value="ECO:0007669"/>
    <property type="project" value="InterPro"/>
</dbReference>
<dbReference type="Gene3D" id="1.10.3720.10">
    <property type="entry name" value="MetI-like"/>
    <property type="match status" value="1"/>
</dbReference>
<feature type="region of interest" description="Disordered" evidence="8">
    <location>
        <begin position="1"/>
        <end position="20"/>
    </location>
</feature>
<accession>A0A4Q7V1X2</accession>
<evidence type="ECO:0000313" key="11">
    <source>
        <dbReference type="Proteomes" id="UP000291591"/>
    </source>
</evidence>
<feature type="transmembrane region" description="Helical" evidence="7">
    <location>
        <begin position="308"/>
        <end position="334"/>
    </location>
</feature>
<dbReference type="InterPro" id="IPR045621">
    <property type="entry name" value="BPD_transp_1_N"/>
</dbReference>
<evidence type="ECO:0000256" key="5">
    <source>
        <dbReference type="ARBA" id="ARBA00022989"/>
    </source>
</evidence>
<dbReference type="Pfam" id="PF19300">
    <property type="entry name" value="BPD_transp_1_N"/>
    <property type="match status" value="1"/>
</dbReference>
<feature type="compositionally biased region" description="Polar residues" evidence="8">
    <location>
        <begin position="1"/>
        <end position="18"/>
    </location>
</feature>
<reference evidence="10 11" key="1">
    <citation type="submission" date="2019-02" db="EMBL/GenBank/DDBJ databases">
        <title>Sequencing the genomes of 1000 actinobacteria strains.</title>
        <authorList>
            <person name="Klenk H.-P."/>
        </authorList>
    </citation>
    <scope>NUCLEOTIDE SEQUENCE [LARGE SCALE GENOMIC DNA]</scope>
    <source>
        <strain evidence="10 11">DSM 45779</strain>
    </source>
</reference>
<feature type="transmembrane region" description="Helical" evidence="7">
    <location>
        <begin position="160"/>
        <end position="186"/>
    </location>
</feature>
<dbReference type="PANTHER" id="PTHR43163">
    <property type="entry name" value="DIPEPTIDE TRANSPORT SYSTEM PERMEASE PROTEIN DPPB-RELATED"/>
    <property type="match status" value="1"/>
</dbReference>
<organism evidence="10 11">
    <name type="scientific">Pseudonocardia sediminis</name>
    <dbReference type="NCBI Taxonomy" id="1397368"/>
    <lineage>
        <taxon>Bacteria</taxon>
        <taxon>Bacillati</taxon>
        <taxon>Actinomycetota</taxon>
        <taxon>Actinomycetes</taxon>
        <taxon>Pseudonocardiales</taxon>
        <taxon>Pseudonocardiaceae</taxon>
        <taxon>Pseudonocardia</taxon>
    </lineage>
</organism>
<dbReference type="CDD" id="cd06261">
    <property type="entry name" value="TM_PBP2"/>
    <property type="match status" value="1"/>
</dbReference>
<evidence type="ECO:0000313" key="10">
    <source>
        <dbReference type="EMBL" id="RZT86569.1"/>
    </source>
</evidence>
<evidence type="ECO:0000259" key="9">
    <source>
        <dbReference type="PROSITE" id="PS50928"/>
    </source>
</evidence>
<dbReference type="SUPFAM" id="SSF161098">
    <property type="entry name" value="MetI-like"/>
    <property type="match status" value="1"/>
</dbReference>
<dbReference type="InterPro" id="IPR035906">
    <property type="entry name" value="MetI-like_sf"/>
</dbReference>
<keyword evidence="2 7" id="KW-0813">Transport</keyword>